<dbReference type="InterPro" id="IPR020846">
    <property type="entry name" value="MFS_dom"/>
</dbReference>
<dbReference type="GO" id="GO:0022857">
    <property type="term" value="F:transmembrane transporter activity"/>
    <property type="evidence" value="ECO:0007669"/>
    <property type="project" value="InterPro"/>
</dbReference>
<feature type="domain" description="Major facilitator superfamily (MFS) profile" evidence="6">
    <location>
        <begin position="31"/>
        <end position="434"/>
    </location>
</feature>
<keyword evidence="3 5" id="KW-1133">Transmembrane helix</keyword>
<accession>A0A1H4ZCY2</accession>
<evidence type="ECO:0000313" key="7">
    <source>
        <dbReference type="EMBL" id="SED27241.1"/>
    </source>
</evidence>
<dbReference type="EMBL" id="FNTL01000004">
    <property type="protein sequence ID" value="SED27241.1"/>
    <property type="molecule type" value="Genomic_DNA"/>
</dbReference>
<keyword evidence="2 5" id="KW-0812">Transmembrane</keyword>
<sequence>MTTKETAAHADDIGGSTRIGLHVSARTAWSVTFMVMVFQMINYADKAVLGVVARPLAEDLGLSNADIGLLGSAFFILFSVTGVIGGFVADRVKIVWMLLGMAVLWSLLQVPIMLMGSFGTLIVCRILLGAAEGPAASLNSVAVFGWFPKNKRGLPASVVSTGGALAKVLMLPALAVIVAAYGWRAAFFSMVVIGLVWSVVWFVVGKDGPYSVNTAQDRARSSDDTGKVTRVSFWRIAVRPTFWGGALGMLAVYGFVAVVLTWLPSYFEQGLGFSRLNSGFLFALPSITGVSALLLSSIVSDRLANRGFSVRIARGGVATISLLICGGMLVVLPDVAGTWTAVLLVVIAYGAGYATVPLMHIAVSHICPERQVASTVGAFVAFYQVAGLLAPWLAGRIIDAAPIPVEGYRTAFQVIGITAIVGAVLIALTVDPDRDRARIAAIDPLTHADGDVDDAGLLSAPIDGTTRPDRATE</sequence>
<reference evidence="8" key="1">
    <citation type="submission" date="2016-10" db="EMBL/GenBank/DDBJ databases">
        <authorList>
            <person name="Varghese N."/>
        </authorList>
    </citation>
    <scope>NUCLEOTIDE SEQUENCE [LARGE SCALE GENOMIC DNA]</scope>
    <source>
        <strain evidence="8">DSM 44719</strain>
    </source>
</reference>
<feature type="transmembrane region" description="Helical" evidence="5">
    <location>
        <begin position="375"/>
        <end position="398"/>
    </location>
</feature>
<proteinExistence type="predicted"/>
<feature type="transmembrane region" description="Helical" evidence="5">
    <location>
        <begin position="242"/>
        <end position="267"/>
    </location>
</feature>
<evidence type="ECO:0000256" key="2">
    <source>
        <dbReference type="ARBA" id="ARBA00022692"/>
    </source>
</evidence>
<dbReference type="InterPro" id="IPR036259">
    <property type="entry name" value="MFS_trans_sf"/>
</dbReference>
<dbReference type="CDD" id="cd17319">
    <property type="entry name" value="MFS_ExuT_GudP_like"/>
    <property type="match status" value="1"/>
</dbReference>
<feature type="transmembrane region" description="Helical" evidence="5">
    <location>
        <begin position="410"/>
        <end position="430"/>
    </location>
</feature>
<dbReference type="SUPFAM" id="SSF103473">
    <property type="entry name" value="MFS general substrate transporter"/>
    <property type="match status" value="1"/>
</dbReference>
<feature type="transmembrane region" description="Helical" evidence="5">
    <location>
        <begin position="185"/>
        <end position="204"/>
    </location>
</feature>
<evidence type="ECO:0000256" key="1">
    <source>
        <dbReference type="ARBA" id="ARBA00004651"/>
    </source>
</evidence>
<dbReference type="PANTHER" id="PTHR11662:SF450">
    <property type="entry name" value="BLR1003 PROTEIN"/>
    <property type="match status" value="1"/>
</dbReference>
<feature type="transmembrane region" description="Helical" evidence="5">
    <location>
        <begin position="279"/>
        <end position="300"/>
    </location>
</feature>
<dbReference type="Pfam" id="PF07690">
    <property type="entry name" value="MFS_1"/>
    <property type="match status" value="1"/>
</dbReference>
<feature type="transmembrane region" description="Helical" evidence="5">
    <location>
        <begin position="67"/>
        <end position="88"/>
    </location>
</feature>
<evidence type="ECO:0000259" key="6">
    <source>
        <dbReference type="PROSITE" id="PS50850"/>
    </source>
</evidence>
<dbReference type="PANTHER" id="PTHR11662">
    <property type="entry name" value="SOLUTE CARRIER FAMILY 17"/>
    <property type="match status" value="1"/>
</dbReference>
<evidence type="ECO:0000313" key="8">
    <source>
        <dbReference type="Proteomes" id="UP000183407"/>
    </source>
</evidence>
<protein>
    <submittedName>
        <fullName evidence="7">Sugar phosphate permease</fullName>
    </submittedName>
</protein>
<dbReference type="Gene3D" id="1.20.1250.20">
    <property type="entry name" value="MFS general substrate transporter like domains"/>
    <property type="match status" value="2"/>
</dbReference>
<evidence type="ECO:0000256" key="3">
    <source>
        <dbReference type="ARBA" id="ARBA00022989"/>
    </source>
</evidence>
<dbReference type="OrthoDB" id="4474610at2"/>
<dbReference type="RefSeq" id="WP_083400511.1">
    <property type="nucleotide sequence ID" value="NZ_FNTL01000004.1"/>
</dbReference>
<evidence type="ECO:0000256" key="4">
    <source>
        <dbReference type="ARBA" id="ARBA00023136"/>
    </source>
</evidence>
<feature type="transmembrane region" description="Helical" evidence="5">
    <location>
        <begin position="95"/>
        <end position="114"/>
    </location>
</feature>
<dbReference type="PROSITE" id="PS50850">
    <property type="entry name" value="MFS"/>
    <property type="match status" value="1"/>
</dbReference>
<gene>
    <name evidence="7" type="ORF">SAMN04490220_4025</name>
</gene>
<dbReference type="Proteomes" id="UP000183407">
    <property type="component" value="Unassembled WGS sequence"/>
</dbReference>
<evidence type="ECO:0000256" key="5">
    <source>
        <dbReference type="SAM" id="Phobius"/>
    </source>
</evidence>
<dbReference type="InterPro" id="IPR050382">
    <property type="entry name" value="MFS_Na/Anion_cotransporter"/>
</dbReference>
<feature type="transmembrane region" description="Helical" evidence="5">
    <location>
        <begin position="154"/>
        <end position="179"/>
    </location>
</feature>
<dbReference type="InterPro" id="IPR011701">
    <property type="entry name" value="MFS"/>
</dbReference>
<dbReference type="GO" id="GO:0005886">
    <property type="term" value="C:plasma membrane"/>
    <property type="evidence" value="ECO:0007669"/>
    <property type="project" value="UniProtKB-SubCell"/>
</dbReference>
<keyword evidence="4 5" id="KW-0472">Membrane</keyword>
<organism evidence="7 8">
    <name type="scientific">Rhodococcus jostii</name>
    <dbReference type="NCBI Taxonomy" id="132919"/>
    <lineage>
        <taxon>Bacteria</taxon>
        <taxon>Bacillati</taxon>
        <taxon>Actinomycetota</taxon>
        <taxon>Actinomycetes</taxon>
        <taxon>Mycobacteriales</taxon>
        <taxon>Nocardiaceae</taxon>
        <taxon>Rhodococcus</taxon>
    </lineage>
</organism>
<name>A0A1H4ZCY2_RHOJO</name>
<feature type="transmembrane region" description="Helical" evidence="5">
    <location>
        <begin position="338"/>
        <end position="363"/>
    </location>
</feature>
<feature type="transmembrane region" description="Helical" evidence="5">
    <location>
        <begin position="126"/>
        <end position="147"/>
    </location>
</feature>
<comment type="subcellular location">
    <subcellularLocation>
        <location evidence="1">Cell membrane</location>
        <topology evidence="1">Multi-pass membrane protein</topology>
    </subcellularLocation>
</comment>
<dbReference type="AlphaFoldDB" id="A0A1H4ZCY2"/>
<feature type="transmembrane region" description="Helical" evidence="5">
    <location>
        <begin position="312"/>
        <end position="332"/>
    </location>
</feature>